<protein>
    <submittedName>
        <fullName evidence="1">Unannotated protein</fullName>
    </submittedName>
</protein>
<accession>A0A6J6GEP8</accession>
<gene>
    <name evidence="1" type="ORF">UFOPK1791_01046</name>
</gene>
<proteinExistence type="predicted"/>
<reference evidence="1" key="1">
    <citation type="submission" date="2020-05" db="EMBL/GenBank/DDBJ databases">
        <authorList>
            <person name="Chiriac C."/>
            <person name="Salcher M."/>
            <person name="Ghai R."/>
            <person name="Kavagutti S V."/>
        </authorList>
    </citation>
    <scope>NUCLEOTIDE SEQUENCE</scope>
</reference>
<name>A0A6J6GEP8_9ZZZZ</name>
<dbReference type="EMBL" id="CAEZUF010000134">
    <property type="protein sequence ID" value="CAB4599766.1"/>
    <property type="molecule type" value="Genomic_DNA"/>
</dbReference>
<dbReference type="AlphaFoldDB" id="A0A6J6GEP8"/>
<sequence>MAPRLPLFSLNSVSYSRSLEADSLFVAPNLVMITRFAISIGFASALPQGVIGDGTSMTKNEIFEEVEITKTSPA</sequence>
<organism evidence="1">
    <name type="scientific">freshwater metagenome</name>
    <dbReference type="NCBI Taxonomy" id="449393"/>
    <lineage>
        <taxon>unclassified sequences</taxon>
        <taxon>metagenomes</taxon>
        <taxon>ecological metagenomes</taxon>
    </lineage>
</organism>
<evidence type="ECO:0000313" key="1">
    <source>
        <dbReference type="EMBL" id="CAB4599766.1"/>
    </source>
</evidence>